<dbReference type="OrthoDB" id="7351360at2"/>
<evidence type="ECO:0000313" key="3">
    <source>
        <dbReference type="Proteomes" id="UP000325255"/>
    </source>
</evidence>
<name>A0A5M6J282_9PROT</name>
<gene>
    <name evidence="2" type="ORF">F1189_00935</name>
</gene>
<dbReference type="Proteomes" id="UP000325255">
    <property type="component" value="Unassembled WGS sequence"/>
</dbReference>
<evidence type="ECO:0000256" key="1">
    <source>
        <dbReference type="SAM" id="SignalP"/>
    </source>
</evidence>
<feature type="signal peptide" evidence="1">
    <location>
        <begin position="1"/>
        <end position="20"/>
    </location>
</feature>
<comment type="caution">
    <text evidence="2">The sequence shown here is derived from an EMBL/GenBank/DDBJ whole genome shotgun (WGS) entry which is preliminary data.</text>
</comment>
<sequence length="159" mass="16405">MRLAGPAALLLLLAGCNTVADISALVGGGAAGAATANPAVGYIVGISTRAALGVGLKYGSRRWHRDEQDAIAQAAADLPEGGSGPWQVHQGIPFAGAHGEVRVVRAIMTPLAACREIVFAAAADPSTPPTWFSTTICRQEQGWKWALAEPAVPRWGALQ</sequence>
<dbReference type="AlphaFoldDB" id="A0A5M6J282"/>
<proteinExistence type="predicted"/>
<protein>
    <recommendedName>
        <fullName evidence="4">Surface antigen domain-containing protein</fullName>
    </recommendedName>
</protein>
<keyword evidence="3" id="KW-1185">Reference proteome</keyword>
<dbReference type="EMBL" id="VWPK01000001">
    <property type="protein sequence ID" value="KAA5614726.1"/>
    <property type="molecule type" value="Genomic_DNA"/>
</dbReference>
<dbReference type="RefSeq" id="WP_150038546.1">
    <property type="nucleotide sequence ID" value="NZ_OW485601.1"/>
</dbReference>
<accession>A0A5M6J282</accession>
<evidence type="ECO:0000313" key="2">
    <source>
        <dbReference type="EMBL" id="KAA5614726.1"/>
    </source>
</evidence>
<evidence type="ECO:0008006" key="4">
    <source>
        <dbReference type="Google" id="ProtNLM"/>
    </source>
</evidence>
<reference evidence="2 3" key="1">
    <citation type="submission" date="2019-09" db="EMBL/GenBank/DDBJ databases">
        <title>Genome sequence of Rhodovastum atsumiense, a diverse member of the Acetobacteraceae family of non-sulfur purple photosynthetic bacteria.</title>
        <authorList>
            <person name="Meyer T."/>
            <person name="Kyndt J."/>
        </authorList>
    </citation>
    <scope>NUCLEOTIDE SEQUENCE [LARGE SCALE GENOMIC DNA]</scope>
    <source>
        <strain evidence="2 3">DSM 21279</strain>
    </source>
</reference>
<keyword evidence="1" id="KW-0732">Signal</keyword>
<organism evidence="2 3">
    <name type="scientific">Rhodovastum atsumiense</name>
    <dbReference type="NCBI Taxonomy" id="504468"/>
    <lineage>
        <taxon>Bacteria</taxon>
        <taxon>Pseudomonadati</taxon>
        <taxon>Pseudomonadota</taxon>
        <taxon>Alphaproteobacteria</taxon>
        <taxon>Acetobacterales</taxon>
        <taxon>Acetobacteraceae</taxon>
        <taxon>Rhodovastum</taxon>
    </lineage>
</organism>
<feature type="chain" id="PRO_5024416674" description="Surface antigen domain-containing protein" evidence="1">
    <location>
        <begin position="21"/>
        <end position="159"/>
    </location>
</feature>
<dbReference type="PROSITE" id="PS51257">
    <property type="entry name" value="PROKAR_LIPOPROTEIN"/>
    <property type="match status" value="1"/>
</dbReference>